<dbReference type="RefSeq" id="WP_220205925.1">
    <property type="nucleotide sequence ID" value="NZ_BNJK01000001.1"/>
</dbReference>
<dbReference type="SUPFAM" id="SSF47090">
    <property type="entry name" value="PGBD-like"/>
    <property type="match status" value="1"/>
</dbReference>
<dbReference type="InterPro" id="IPR002477">
    <property type="entry name" value="Peptidoglycan-bd-like"/>
</dbReference>
<sequence>MFHKYRIVSMLSIALFCALAVFAFSSTTTLAAQRPVPGTSTAQKLPTQQQRPPAQRLVCPATVHLNNRGDAVKKLQNALNKQGFRGPQNRVLRVNGVLGNETLVALKNFQARHHLKVDGVAGPDVWRLLGQCNMR</sequence>
<name>A0A8J3IQW8_9CHLR</name>
<dbReference type="InterPro" id="IPR036366">
    <property type="entry name" value="PGBDSf"/>
</dbReference>
<feature type="chain" id="PRO_5035298629" description="Peptidoglycan binding-like domain-containing protein" evidence="1">
    <location>
        <begin position="24"/>
        <end position="135"/>
    </location>
</feature>
<evidence type="ECO:0000313" key="3">
    <source>
        <dbReference type="EMBL" id="GHO95235.1"/>
    </source>
</evidence>
<dbReference type="Proteomes" id="UP000597444">
    <property type="component" value="Unassembled WGS sequence"/>
</dbReference>
<dbReference type="Pfam" id="PF01471">
    <property type="entry name" value="PG_binding_1"/>
    <property type="match status" value="1"/>
</dbReference>
<feature type="domain" description="Peptidoglycan binding-like" evidence="2">
    <location>
        <begin position="68"/>
        <end position="129"/>
    </location>
</feature>
<dbReference type="AlphaFoldDB" id="A0A8J3IQW8"/>
<evidence type="ECO:0000256" key="1">
    <source>
        <dbReference type="SAM" id="SignalP"/>
    </source>
</evidence>
<evidence type="ECO:0000259" key="2">
    <source>
        <dbReference type="Pfam" id="PF01471"/>
    </source>
</evidence>
<comment type="caution">
    <text evidence="3">The sequence shown here is derived from an EMBL/GenBank/DDBJ whole genome shotgun (WGS) entry which is preliminary data.</text>
</comment>
<dbReference type="Gene3D" id="1.10.101.10">
    <property type="entry name" value="PGBD-like superfamily/PGBD"/>
    <property type="match status" value="1"/>
</dbReference>
<organism evidence="3 4">
    <name type="scientific">Reticulibacter mediterranei</name>
    <dbReference type="NCBI Taxonomy" id="2778369"/>
    <lineage>
        <taxon>Bacteria</taxon>
        <taxon>Bacillati</taxon>
        <taxon>Chloroflexota</taxon>
        <taxon>Ktedonobacteria</taxon>
        <taxon>Ktedonobacterales</taxon>
        <taxon>Reticulibacteraceae</taxon>
        <taxon>Reticulibacter</taxon>
    </lineage>
</organism>
<dbReference type="InterPro" id="IPR036365">
    <property type="entry name" value="PGBD-like_sf"/>
</dbReference>
<gene>
    <name evidence="3" type="ORF">KSF_052830</name>
</gene>
<dbReference type="EMBL" id="BNJK01000001">
    <property type="protein sequence ID" value="GHO95235.1"/>
    <property type="molecule type" value="Genomic_DNA"/>
</dbReference>
<keyword evidence="1" id="KW-0732">Signal</keyword>
<proteinExistence type="predicted"/>
<feature type="signal peptide" evidence="1">
    <location>
        <begin position="1"/>
        <end position="23"/>
    </location>
</feature>
<reference evidence="3" key="1">
    <citation type="submission" date="2020-10" db="EMBL/GenBank/DDBJ databases">
        <title>Taxonomic study of unclassified bacteria belonging to the class Ktedonobacteria.</title>
        <authorList>
            <person name="Yabe S."/>
            <person name="Wang C.M."/>
            <person name="Zheng Y."/>
            <person name="Sakai Y."/>
            <person name="Cavaletti L."/>
            <person name="Monciardini P."/>
            <person name="Donadio S."/>
        </authorList>
    </citation>
    <scope>NUCLEOTIDE SEQUENCE</scope>
    <source>
        <strain evidence="3">ID150040</strain>
    </source>
</reference>
<keyword evidence="4" id="KW-1185">Reference proteome</keyword>
<accession>A0A8J3IQW8</accession>
<evidence type="ECO:0000313" key="4">
    <source>
        <dbReference type="Proteomes" id="UP000597444"/>
    </source>
</evidence>
<protein>
    <recommendedName>
        <fullName evidence="2">Peptidoglycan binding-like domain-containing protein</fullName>
    </recommendedName>
</protein>